<evidence type="ECO:0000313" key="4">
    <source>
        <dbReference type="EMBL" id="MBD1363983.1"/>
    </source>
</evidence>
<gene>
    <name evidence="4" type="ORF">IDJ77_09200</name>
</gene>
<keyword evidence="1 3" id="KW-0663">Pyridoxal phosphate</keyword>
<organism evidence="4 5">
    <name type="scientific">Mucilaginibacter pankratovii</name>
    <dbReference type="NCBI Taxonomy" id="2772110"/>
    <lineage>
        <taxon>Bacteria</taxon>
        <taxon>Pseudomonadati</taxon>
        <taxon>Bacteroidota</taxon>
        <taxon>Sphingobacteriia</taxon>
        <taxon>Sphingobacteriales</taxon>
        <taxon>Sphingobacteriaceae</taxon>
        <taxon>Mucilaginibacter</taxon>
    </lineage>
</organism>
<dbReference type="PANTHER" id="PTHR30244:SF36">
    <property type="entry name" value="3-OXO-GLUCOSE-6-PHOSPHATE:GLUTAMATE AMINOTRANSFERASE"/>
    <property type="match status" value="1"/>
</dbReference>
<reference evidence="4 5" key="1">
    <citation type="submission" date="2020-09" db="EMBL/GenBank/DDBJ databases">
        <title>Novel species of Mucilaginibacter isolated from a glacier on the Tibetan Plateau.</title>
        <authorList>
            <person name="Liu Q."/>
            <person name="Xin Y.-H."/>
        </authorList>
    </citation>
    <scope>NUCLEOTIDE SEQUENCE [LARGE SCALE GENOMIC DNA]</scope>
    <source>
        <strain evidence="4 5">ZT4R22</strain>
    </source>
</reference>
<evidence type="ECO:0000256" key="1">
    <source>
        <dbReference type="ARBA" id="ARBA00022898"/>
    </source>
</evidence>
<dbReference type="InterPro" id="IPR015421">
    <property type="entry name" value="PyrdxlP-dep_Trfase_major"/>
</dbReference>
<dbReference type="RefSeq" id="WP_191188651.1">
    <property type="nucleotide sequence ID" value="NZ_JACWMY010000004.1"/>
</dbReference>
<accession>A0ABR7WNU4</accession>
<comment type="caution">
    <text evidence="4">The sequence shown here is derived from an EMBL/GenBank/DDBJ whole genome shotgun (WGS) entry which is preliminary data.</text>
</comment>
<dbReference type="PIRSF" id="PIRSF000390">
    <property type="entry name" value="PLP_StrS"/>
    <property type="match status" value="1"/>
</dbReference>
<evidence type="ECO:0000313" key="5">
    <source>
        <dbReference type="Proteomes" id="UP000606600"/>
    </source>
</evidence>
<dbReference type="SUPFAM" id="SSF53383">
    <property type="entry name" value="PLP-dependent transferases"/>
    <property type="match status" value="1"/>
</dbReference>
<keyword evidence="4" id="KW-0032">Aminotransferase</keyword>
<name>A0ABR7WNU4_9SPHI</name>
<dbReference type="InterPro" id="IPR015422">
    <property type="entry name" value="PyrdxlP-dep_Trfase_small"/>
</dbReference>
<evidence type="ECO:0000256" key="3">
    <source>
        <dbReference type="RuleBase" id="RU004508"/>
    </source>
</evidence>
<proteinExistence type="inferred from homology"/>
<keyword evidence="4" id="KW-0808">Transferase</keyword>
<sequence>MQQNKSVPFFSFDATTELIKEEIKQTFDDFLQSQWYILGNKLSTFETDYANFNGTKHCIGVANGLDALHIALKALNIGPGDEVIVPTNTFIATWLAVSYAGATVVPVEPDEVTYNIHSDKIEAAITSKTKAIIPVHLYGQACEMDEIMAMARKHSLFVIEDNAQAHGATYQGTLTGSFGDINATSFYPTKNFGALGDGGALTTNSAELDTKARLLRNYGSAEKYHHEIVGLNSRLDEIQAAFLSVKLKYLASWTAERKQVAILYDELLAGINDLVIPVTAEGAEHVYHLYVIRTNRRDELQAYLKNKGVATAIHYPIPAHLQKAYAHLGYKKGNFPIAEQLAATSLSLPMNPGLAGEDVRYVCDALRSFYE</sequence>
<protein>
    <submittedName>
        <fullName evidence="4">DegT/DnrJ/EryC1/StrS family aminotransferase</fullName>
    </submittedName>
</protein>
<dbReference type="Gene3D" id="3.90.1150.10">
    <property type="entry name" value="Aspartate Aminotransferase, domain 1"/>
    <property type="match status" value="1"/>
</dbReference>
<dbReference type="EMBL" id="JACWMY010000004">
    <property type="protein sequence ID" value="MBD1363983.1"/>
    <property type="molecule type" value="Genomic_DNA"/>
</dbReference>
<dbReference type="GO" id="GO:0008483">
    <property type="term" value="F:transaminase activity"/>
    <property type="evidence" value="ECO:0007669"/>
    <property type="project" value="UniProtKB-KW"/>
</dbReference>
<dbReference type="CDD" id="cd00616">
    <property type="entry name" value="AHBA_syn"/>
    <property type="match status" value="1"/>
</dbReference>
<dbReference type="Pfam" id="PF01041">
    <property type="entry name" value="DegT_DnrJ_EryC1"/>
    <property type="match status" value="1"/>
</dbReference>
<evidence type="ECO:0000256" key="2">
    <source>
        <dbReference type="ARBA" id="ARBA00037999"/>
    </source>
</evidence>
<keyword evidence="5" id="KW-1185">Reference proteome</keyword>
<dbReference type="InterPro" id="IPR000653">
    <property type="entry name" value="DegT/StrS_aminotransferase"/>
</dbReference>
<dbReference type="Gene3D" id="3.40.640.10">
    <property type="entry name" value="Type I PLP-dependent aspartate aminotransferase-like (Major domain)"/>
    <property type="match status" value="1"/>
</dbReference>
<dbReference type="PANTHER" id="PTHR30244">
    <property type="entry name" value="TRANSAMINASE"/>
    <property type="match status" value="1"/>
</dbReference>
<dbReference type="InterPro" id="IPR015424">
    <property type="entry name" value="PyrdxlP-dep_Trfase"/>
</dbReference>
<comment type="similarity">
    <text evidence="2 3">Belongs to the DegT/DnrJ/EryC1 family.</text>
</comment>
<dbReference type="Proteomes" id="UP000606600">
    <property type="component" value="Unassembled WGS sequence"/>
</dbReference>